<dbReference type="Proteomes" id="UP000190973">
    <property type="component" value="Unassembled WGS sequence"/>
</dbReference>
<dbReference type="Pfam" id="PF19127">
    <property type="entry name" value="Choline_bind_3"/>
    <property type="match status" value="1"/>
</dbReference>
<dbReference type="InterPro" id="IPR053139">
    <property type="entry name" value="Surface_bspA-like"/>
</dbReference>
<keyword evidence="3" id="KW-0732">Signal</keyword>
<evidence type="ECO:0000256" key="3">
    <source>
        <dbReference type="SAM" id="SignalP"/>
    </source>
</evidence>
<feature type="signal peptide" evidence="3">
    <location>
        <begin position="1"/>
        <end position="21"/>
    </location>
</feature>
<evidence type="ECO:0000313" key="4">
    <source>
        <dbReference type="EMBL" id="OOM58021.1"/>
    </source>
</evidence>
<gene>
    <name evidence="4" type="ORF">CLBCK_41040</name>
</gene>
<dbReference type="Gene3D" id="3.80.10.10">
    <property type="entry name" value="Ribonuclease Inhibitor"/>
    <property type="match status" value="2"/>
</dbReference>
<dbReference type="Pfam" id="PF13306">
    <property type="entry name" value="LRR_5"/>
    <property type="match status" value="1"/>
</dbReference>
<evidence type="ECO:0000313" key="5">
    <source>
        <dbReference type="Proteomes" id="UP000190973"/>
    </source>
</evidence>
<proteinExistence type="predicted"/>
<dbReference type="PANTHER" id="PTHR45661">
    <property type="entry name" value="SURFACE ANTIGEN"/>
    <property type="match status" value="1"/>
</dbReference>
<keyword evidence="1" id="KW-0677">Repeat</keyword>
<dbReference type="PROSITE" id="PS51170">
    <property type="entry name" value="CW"/>
    <property type="match status" value="1"/>
</dbReference>
<dbReference type="InterPro" id="IPR032675">
    <property type="entry name" value="LRR_dom_sf"/>
</dbReference>
<accession>A0A1S8RXS5</accession>
<evidence type="ECO:0008006" key="6">
    <source>
        <dbReference type="Google" id="ProtNLM"/>
    </source>
</evidence>
<sequence length="380" mass="40927">MKSLRLIKVIASSLFVASVLALNPIGASAEWKSDPRGWWYTEGSSWATGWRLINSKWYYFDSKGYMAKDTTIDGYYLNESGAWTELTTSGNFKFDKSTGTIVEYTGSDSSVVIPNKIDGTEVKRIRFTSTSTCKNLTSITIPDSTTGIESIVCMNCSNLTHVDIPNSVKRIDRYAFNGCSNLQSITIPDGVKIINEYAFSGCKSLKSIIIPNGVESIGPQSFAGCSGLTTLTIPNSVTNMGDAIFRNCINLTNITIPDSVKSIGHSAFSGCSSLSSITIPNGITIINEFEFQGCTNLTSIVIPNGVTSIQRSAFAGCTNLASITIPDSVTSIATYQNMPNGIGINPFYDCTKATFYIKSQTLKQILINSGVSASKIIVSA</sequence>
<dbReference type="InterPro" id="IPR026906">
    <property type="entry name" value="LRR_5"/>
</dbReference>
<feature type="chain" id="PRO_5039143724" description="Cell wall-binding protein" evidence="3">
    <location>
        <begin position="22"/>
        <end position="380"/>
    </location>
</feature>
<dbReference type="SUPFAM" id="SSF69360">
    <property type="entry name" value="Cell wall binding repeat"/>
    <property type="match status" value="1"/>
</dbReference>
<dbReference type="RefSeq" id="WP_077840380.1">
    <property type="nucleotide sequence ID" value="NZ_JABTAE010000001.1"/>
</dbReference>
<feature type="repeat" description="Cell wall-binding" evidence="2">
    <location>
        <begin position="47"/>
        <end position="66"/>
    </location>
</feature>
<reference evidence="4 5" key="1">
    <citation type="submission" date="2016-05" db="EMBL/GenBank/DDBJ databases">
        <title>Microbial solvent formation.</title>
        <authorList>
            <person name="Poehlein A."/>
            <person name="Montoya Solano J.D."/>
            <person name="Flitsch S."/>
            <person name="Krabben P."/>
            <person name="Duerre P."/>
            <person name="Daniel R."/>
        </authorList>
    </citation>
    <scope>NUCLEOTIDE SEQUENCE [LARGE SCALE GENOMIC DNA]</scope>
    <source>
        <strain evidence="4 5">DSM 53</strain>
    </source>
</reference>
<dbReference type="AlphaFoldDB" id="A0A1S8RXS5"/>
<evidence type="ECO:0000256" key="1">
    <source>
        <dbReference type="ARBA" id="ARBA00022737"/>
    </source>
</evidence>
<dbReference type="EMBL" id="LZZI01000107">
    <property type="protein sequence ID" value="OOM58021.1"/>
    <property type="molecule type" value="Genomic_DNA"/>
</dbReference>
<dbReference type="SUPFAM" id="SSF52058">
    <property type="entry name" value="L domain-like"/>
    <property type="match status" value="1"/>
</dbReference>
<name>A0A1S8RXS5_CLOBE</name>
<evidence type="ECO:0000256" key="2">
    <source>
        <dbReference type="PROSITE-ProRule" id="PRU00591"/>
    </source>
</evidence>
<organism evidence="4 5">
    <name type="scientific">Clostridium beijerinckii</name>
    <name type="common">Clostridium MP</name>
    <dbReference type="NCBI Taxonomy" id="1520"/>
    <lineage>
        <taxon>Bacteria</taxon>
        <taxon>Bacillati</taxon>
        <taxon>Bacillota</taxon>
        <taxon>Clostridia</taxon>
        <taxon>Eubacteriales</taxon>
        <taxon>Clostridiaceae</taxon>
        <taxon>Clostridium</taxon>
    </lineage>
</organism>
<dbReference type="InterPro" id="IPR018337">
    <property type="entry name" value="Cell_wall/Cho-bd_repeat"/>
</dbReference>
<dbReference type="Gene3D" id="2.10.270.10">
    <property type="entry name" value="Cholin Binding"/>
    <property type="match status" value="1"/>
</dbReference>
<dbReference type="PANTHER" id="PTHR45661:SF3">
    <property type="entry name" value="IG-LIKE DOMAIN-CONTAINING PROTEIN"/>
    <property type="match status" value="1"/>
</dbReference>
<comment type="caution">
    <text evidence="4">The sequence shown here is derived from an EMBL/GenBank/DDBJ whole genome shotgun (WGS) entry which is preliminary data.</text>
</comment>
<protein>
    <recommendedName>
        <fullName evidence="6">Cell wall-binding protein</fullName>
    </recommendedName>
</protein>